<reference evidence="3 4" key="1">
    <citation type="submission" date="2018-12" db="EMBL/GenBank/DDBJ databases">
        <title>Complete genome of Litorilituus sediminis.</title>
        <authorList>
            <person name="Liu A."/>
            <person name="Rong J."/>
        </authorList>
    </citation>
    <scope>NUCLEOTIDE SEQUENCE [LARGE SCALE GENOMIC DNA]</scope>
    <source>
        <strain evidence="3 4">JCM 17549</strain>
    </source>
</reference>
<dbReference type="CDD" id="cd07990">
    <property type="entry name" value="LPLAT_LCLAT1-like"/>
    <property type="match status" value="1"/>
</dbReference>
<evidence type="ECO:0000313" key="4">
    <source>
        <dbReference type="Proteomes" id="UP000290244"/>
    </source>
</evidence>
<dbReference type="Pfam" id="PF01553">
    <property type="entry name" value="Acyltransferase"/>
    <property type="match status" value="1"/>
</dbReference>
<keyword evidence="1" id="KW-1133">Transmembrane helix</keyword>
<protein>
    <submittedName>
        <fullName evidence="3">Acyltransferase</fullName>
    </submittedName>
</protein>
<dbReference type="KEGG" id="lsd:EMK97_10355"/>
<organism evidence="3 4">
    <name type="scientific">Litorilituus sediminis</name>
    <dbReference type="NCBI Taxonomy" id="718192"/>
    <lineage>
        <taxon>Bacteria</taxon>
        <taxon>Pseudomonadati</taxon>
        <taxon>Pseudomonadota</taxon>
        <taxon>Gammaproteobacteria</taxon>
        <taxon>Alteromonadales</taxon>
        <taxon>Colwelliaceae</taxon>
        <taxon>Litorilituus</taxon>
    </lineage>
</organism>
<feature type="transmembrane region" description="Helical" evidence="1">
    <location>
        <begin position="12"/>
        <end position="35"/>
    </location>
</feature>
<dbReference type="OrthoDB" id="319710at2"/>
<evidence type="ECO:0000256" key="1">
    <source>
        <dbReference type="SAM" id="Phobius"/>
    </source>
</evidence>
<dbReference type="InterPro" id="IPR002123">
    <property type="entry name" value="Plipid/glycerol_acylTrfase"/>
</dbReference>
<dbReference type="RefSeq" id="WP_130601888.1">
    <property type="nucleotide sequence ID" value="NZ_CP034759.1"/>
</dbReference>
<keyword evidence="1" id="KW-0812">Transmembrane</keyword>
<dbReference type="EMBL" id="CP034759">
    <property type="protein sequence ID" value="QBG36082.1"/>
    <property type="molecule type" value="Genomic_DNA"/>
</dbReference>
<evidence type="ECO:0000259" key="2">
    <source>
        <dbReference type="SMART" id="SM00563"/>
    </source>
</evidence>
<keyword evidence="4" id="KW-1185">Reference proteome</keyword>
<dbReference type="NCBIfam" id="NF010621">
    <property type="entry name" value="PRK14014.1"/>
    <property type="match status" value="1"/>
</dbReference>
<keyword evidence="1" id="KW-0472">Membrane</keyword>
<accession>A0A4P6P931</accession>
<dbReference type="Proteomes" id="UP000290244">
    <property type="component" value="Chromosome"/>
</dbReference>
<dbReference type="SUPFAM" id="SSF69593">
    <property type="entry name" value="Glycerol-3-phosphate (1)-acyltransferase"/>
    <property type="match status" value="1"/>
</dbReference>
<dbReference type="SMART" id="SM00563">
    <property type="entry name" value="PlsC"/>
    <property type="match status" value="1"/>
</dbReference>
<dbReference type="PANTHER" id="PTHR10983">
    <property type="entry name" value="1-ACYLGLYCEROL-3-PHOSPHATE ACYLTRANSFERASE-RELATED"/>
    <property type="match status" value="1"/>
</dbReference>
<sequence length="305" mass="35699">MLNFLPAPIIGFLSLAFYLINTLLWLAPILVFSLLKALFPFKVTQKVFSYLLDLMASNWVALNSVNQKLFTKMELDVSGLEELNMKDWYLVLANHQSWVDIVVIQRALHGKIPFLKFFLKKELIYVPIMGLAWWALDFPFMKRYSQSFLKKNPHLRGKDIETTRKACAKFKHKPVSVMSFIEGTRFTQAKHDKQNSPFKHLLKPKAGGIAFVLDAMSEHLTKIVDITIYYPDGVPNFVDFLCGRVKNVHIEVHTREISKEISGDYFNDRTYKIAFQKWLTQFWHDKDDRLEQLIEKNTIEHRKVE</sequence>
<proteinExistence type="predicted"/>
<feature type="domain" description="Phospholipid/glycerol acyltransferase" evidence="2">
    <location>
        <begin position="89"/>
        <end position="231"/>
    </location>
</feature>
<dbReference type="GO" id="GO:0016746">
    <property type="term" value="F:acyltransferase activity"/>
    <property type="evidence" value="ECO:0007669"/>
    <property type="project" value="UniProtKB-KW"/>
</dbReference>
<dbReference type="AlphaFoldDB" id="A0A4P6P931"/>
<evidence type="ECO:0000313" key="3">
    <source>
        <dbReference type="EMBL" id="QBG36082.1"/>
    </source>
</evidence>
<dbReference type="PANTHER" id="PTHR10983:SF16">
    <property type="entry name" value="LYSOCARDIOLIPIN ACYLTRANSFERASE 1"/>
    <property type="match status" value="1"/>
</dbReference>
<keyword evidence="3" id="KW-0808">Transferase</keyword>
<keyword evidence="3" id="KW-0012">Acyltransferase</keyword>
<name>A0A4P6P931_9GAMM</name>
<gene>
    <name evidence="3" type="ORF">EMK97_10355</name>
</gene>